<proteinExistence type="predicted"/>
<dbReference type="Proteomes" id="UP001302329">
    <property type="component" value="Unassembled WGS sequence"/>
</dbReference>
<protein>
    <submittedName>
        <fullName evidence="1">Uncharacterized protein</fullName>
    </submittedName>
</protein>
<evidence type="ECO:0000313" key="2">
    <source>
        <dbReference type="Proteomes" id="UP001302329"/>
    </source>
</evidence>
<reference evidence="1 2" key="1">
    <citation type="submission" date="2023-12" db="EMBL/GenBank/DDBJ databases">
        <title>Baltic Sea Cyanobacteria.</title>
        <authorList>
            <person name="Delbaje E."/>
            <person name="Fewer D.P."/>
            <person name="Shishido T.K."/>
        </authorList>
    </citation>
    <scope>NUCLEOTIDE SEQUENCE [LARGE SCALE GENOMIC DNA]</scope>
    <source>
        <strain evidence="1 2">UHCC 0281</strain>
    </source>
</reference>
<dbReference type="EMBL" id="JAYGHY010000002">
    <property type="protein sequence ID" value="MEA5441167.1"/>
    <property type="molecule type" value="Genomic_DNA"/>
</dbReference>
<keyword evidence="2" id="KW-1185">Reference proteome</keyword>
<name>A0ABU5SS03_9CYAN</name>
<dbReference type="RefSeq" id="WP_323355320.1">
    <property type="nucleotide sequence ID" value="NZ_JAYGHY010000002.1"/>
</dbReference>
<evidence type="ECO:0000313" key="1">
    <source>
        <dbReference type="EMBL" id="MEA5441167.1"/>
    </source>
</evidence>
<comment type="caution">
    <text evidence="1">The sequence shown here is derived from an EMBL/GenBank/DDBJ whole genome shotgun (WGS) entry which is preliminary data.</text>
</comment>
<sequence length="98" mass="10136">MAEVVEVPGPGELAELVVELAEPRVVGRALVVRPGPTVASRDPAAPVVSTVARPDPPVAGAAVPPAGWVVLRWLVPWHDLVGLEQQASTGLQGLGQRV</sequence>
<organism evidence="1 2">
    <name type="scientific">Cyanobium gracile UHCC 0281</name>
    <dbReference type="NCBI Taxonomy" id="3110309"/>
    <lineage>
        <taxon>Bacteria</taxon>
        <taxon>Bacillati</taxon>
        <taxon>Cyanobacteriota</taxon>
        <taxon>Cyanophyceae</taxon>
        <taxon>Synechococcales</taxon>
        <taxon>Prochlorococcaceae</taxon>
        <taxon>Cyanobium</taxon>
    </lineage>
</organism>
<gene>
    <name evidence="1" type="ORF">VB739_01205</name>
</gene>
<accession>A0ABU5SS03</accession>